<proteinExistence type="predicted"/>
<dbReference type="AlphaFoldDB" id="F4CVW2"/>
<feature type="compositionally biased region" description="Low complexity" evidence="1">
    <location>
        <begin position="99"/>
        <end position="112"/>
    </location>
</feature>
<feature type="region of interest" description="Disordered" evidence="1">
    <location>
        <begin position="1"/>
        <end position="58"/>
    </location>
</feature>
<sequence>MATIATHDPLSCAARARRPDRRRPGRHASGPAASTSCRRWPNGRLGSADRRPGAEPVEPLCGVRRIREHVPHRGRVVEVVDEGVGHLLVAGRGAEQVLRSTTRSRPRSAASCTPPPPGSSPRPGCGERRAARPGRGAPGGRRGRRPAASGRGAQPRPRVLDLLARYAPGVREQGRPSGRGMDQRVHAAPAAARPGRARRARRRRAAMSPCRAQRPRGPAGMGSPAQPAPDGRRDRWRPAGAPRMRSAGEEPRNTGLLVERCR</sequence>
<organism evidence="2 3">
    <name type="scientific">Pseudonocardia dioxanivorans (strain ATCC 55486 / DSM 44775 / JCM 13855 / CB1190)</name>
    <dbReference type="NCBI Taxonomy" id="675635"/>
    <lineage>
        <taxon>Bacteria</taxon>
        <taxon>Bacillati</taxon>
        <taxon>Actinomycetota</taxon>
        <taxon>Actinomycetes</taxon>
        <taxon>Pseudonocardiales</taxon>
        <taxon>Pseudonocardiaceae</taxon>
        <taxon>Pseudonocardia</taxon>
    </lineage>
</organism>
<evidence type="ECO:0000256" key="1">
    <source>
        <dbReference type="SAM" id="MobiDB-lite"/>
    </source>
</evidence>
<dbReference type="KEGG" id="pdx:Psed_3257"/>
<reference evidence="2 3" key="1">
    <citation type="journal article" date="2011" name="J. Bacteriol.">
        <title>Genome sequence of the 1,4-dioxane-degrading Pseudonocardia dioxanivorans strain CB1190.</title>
        <authorList>
            <person name="Sales C.M."/>
            <person name="Mahendra S."/>
            <person name="Grostern A."/>
            <person name="Parales R.E."/>
            <person name="Goodwin L.A."/>
            <person name="Woyke T."/>
            <person name="Nolan M."/>
            <person name="Lapidus A."/>
            <person name="Chertkov O."/>
            <person name="Ovchinnikova G."/>
            <person name="Sczyrba A."/>
            <person name="Alvarez-Cohen L."/>
        </authorList>
    </citation>
    <scope>NUCLEOTIDE SEQUENCE [LARGE SCALE GENOMIC DNA]</scope>
    <source>
        <strain evidence="3">ATCC 55486 / DSM 44775 / JCM 13855 / CB1190</strain>
    </source>
</reference>
<feature type="compositionally biased region" description="Low complexity" evidence="1">
    <location>
        <begin position="146"/>
        <end position="157"/>
    </location>
</feature>
<protein>
    <submittedName>
        <fullName evidence="2">PE-PGRS family protein</fullName>
    </submittedName>
</protein>
<dbReference type="STRING" id="675635.Psed_3257"/>
<evidence type="ECO:0000313" key="2">
    <source>
        <dbReference type="EMBL" id="AEA25447.1"/>
    </source>
</evidence>
<dbReference type="EMBL" id="CP002593">
    <property type="protein sequence ID" value="AEA25447.1"/>
    <property type="molecule type" value="Genomic_DNA"/>
</dbReference>
<evidence type="ECO:0000313" key="3">
    <source>
        <dbReference type="Proteomes" id="UP000007809"/>
    </source>
</evidence>
<gene>
    <name evidence="2" type="ordered locus">Psed_3257</name>
</gene>
<dbReference type="Proteomes" id="UP000007809">
    <property type="component" value="Chromosome"/>
</dbReference>
<feature type="compositionally biased region" description="Basic residues" evidence="1">
    <location>
        <begin position="15"/>
        <end position="26"/>
    </location>
</feature>
<name>F4CVW2_PSEUX</name>
<feature type="compositionally biased region" description="Basic residues" evidence="1">
    <location>
        <begin position="195"/>
        <end position="205"/>
    </location>
</feature>
<keyword evidence="3" id="KW-1185">Reference proteome</keyword>
<accession>F4CVW2</accession>
<feature type="region of interest" description="Disordered" evidence="1">
    <location>
        <begin position="95"/>
        <end position="262"/>
    </location>
</feature>
<dbReference type="HOGENOM" id="CLU_1061163_0_0_11"/>